<dbReference type="KEGG" id="rcf:Poly24_08620"/>
<protein>
    <submittedName>
        <fullName evidence="1">Uncharacterized protein</fullName>
    </submittedName>
</protein>
<sequence>MTYPGIYGYGCVGFEILDDDVPDPEFRLRVCFNFKHAEHFHLPMEHFGKTWEQGWKNMLYDWPDSRFDVNLGPFLPGARIDDLYQDFLTDAQEIDFVGGGPTPTWRRFDMPSGVTVEFSNWGNSSEYTLLRLDTNRRWGADVSPIEEMTEP</sequence>
<name>A0A518JNN7_9BACT</name>
<organism evidence="1 2">
    <name type="scientific">Rosistilla carotiformis</name>
    <dbReference type="NCBI Taxonomy" id="2528017"/>
    <lineage>
        <taxon>Bacteria</taxon>
        <taxon>Pseudomonadati</taxon>
        <taxon>Planctomycetota</taxon>
        <taxon>Planctomycetia</taxon>
        <taxon>Pirellulales</taxon>
        <taxon>Pirellulaceae</taxon>
        <taxon>Rosistilla</taxon>
    </lineage>
</organism>
<dbReference type="AlphaFoldDB" id="A0A518JNN7"/>
<evidence type="ECO:0000313" key="1">
    <source>
        <dbReference type="EMBL" id="QDV67170.1"/>
    </source>
</evidence>
<dbReference type="RefSeq" id="WP_145090879.1">
    <property type="nucleotide sequence ID" value="NZ_CP036348.1"/>
</dbReference>
<accession>A0A518JNN7</accession>
<evidence type="ECO:0000313" key="2">
    <source>
        <dbReference type="Proteomes" id="UP000315082"/>
    </source>
</evidence>
<proteinExistence type="predicted"/>
<dbReference type="EMBL" id="CP036348">
    <property type="protein sequence ID" value="QDV67170.1"/>
    <property type="molecule type" value="Genomic_DNA"/>
</dbReference>
<dbReference type="Proteomes" id="UP000315082">
    <property type="component" value="Chromosome"/>
</dbReference>
<keyword evidence="2" id="KW-1185">Reference proteome</keyword>
<gene>
    <name evidence="1" type="ORF">Poly24_08620</name>
</gene>
<reference evidence="1 2" key="1">
    <citation type="submission" date="2019-02" db="EMBL/GenBank/DDBJ databases">
        <title>Deep-cultivation of Planctomycetes and their phenomic and genomic characterization uncovers novel biology.</title>
        <authorList>
            <person name="Wiegand S."/>
            <person name="Jogler M."/>
            <person name="Boedeker C."/>
            <person name="Pinto D."/>
            <person name="Vollmers J."/>
            <person name="Rivas-Marin E."/>
            <person name="Kohn T."/>
            <person name="Peeters S.H."/>
            <person name="Heuer A."/>
            <person name="Rast P."/>
            <person name="Oberbeckmann S."/>
            <person name="Bunk B."/>
            <person name="Jeske O."/>
            <person name="Meyerdierks A."/>
            <person name="Storesund J.E."/>
            <person name="Kallscheuer N."/>
            <person name="Luecker S."/>
            <person name="Lage O.M."/>
            <person name="Pohl T."/>
            <person name="Merkel B.J."/>
            <person name="Hornburger P."/>
            <person name="Mueller R.-W."/>
            <person name="Bruemmer F."/>
            <person name="Labrenz M."/>
            <person name="Spormann A.M."/>
            <person name="Op den Camp H."/>
            <person name="Overmann J."/>
            <person name="Amann R."/>
            <person name="Jetten M.S.M."/>
            <person name="Mascher T."/>
            <person name="Medema M.H."/>
            <person name="Devos D.P."/>
            <person name="Kaster A.-K."/>
            <person name="Ovreas L."/>
            <person name="Rohde M."/>
            <person name="Galperin M.Y."/>
            <person name="Jogler C."/>
        </authorList>
    </citation>
    <scope>NUCLEOTIDE SEQUENCE [LARGE SCALE GENOMIC DNA]</scope>
    <source>
        <strain evidence="1 2">Poly24</strain>
    </source>
</reference>